<evidence type="ECO:0000313" key="3">
    <source>
        <dbReference type="EMBL" id="MEB3962984.1"/>
    </source>
</evidence>
<feature type="domain" description="Thiopeptide-type bacteriocin biosynthesis" evidence="2">
    <location>
        <begin position="736"/>
        <end position="983"/>
    </location>
</feature>
<dbReference type="InterPro" id="IPR006827">
    <property type="entry name" value="Lant_deHydtase_N"/>
</dbReference>
<reference evidence="3 4" key="1">
    <citation type="submission" date="2022-10" db="EMBL/GenBank/DDBJ databases">
        <authorList>
            <person name="Xie J."/>
            <person name="Shen N."/>
        </authorList>
    </citation>
    <scope>NUCLEOTIDE SEQUENCE [LARGE SCALE GENOMIC DNA]</scope>
    <source>
        <strain evidence="3 4">DSM 41681</strain>
    </source>
</reference>
<protein>
    <submittedName>
        <fullName evidence="3">Lantibiotic dehydratase</fullName>
    </submittedName>
</protein>
<proteinExistence type="predicted"/>
<gene>
    <name evidence="3" type="ORF">OKJ48_22435</name>
</gene>
<dbReference type="Pfam" id="PF14028">
    <property type="entry name" value="Lant_dehydr_C"/>
    <property type="match status" value="1"/>
</dbReference>
<evidence type="ECO:0000259" key="2">
    <source>
        <dbReference type="Pfam" id="PF14028"/>
    </source>
</evidence>
<keyword evidence="4" id="KW-1185">Reference proteome</keyword>
<dbReference type="InterPro" id="IPR023809">
    <property type="entry name" value="Thiopep_bacteriocin_synth_dom"/>
</dbReference>
<evidence type="ECO:0000313" key="4">
    <source>
        <dbReference type="Proteomes" id="UP001352223"/>
    </source>
</evidence>
<accession>A0ABU6CE40</accession>
<dbReference type="Proteomes" id="UP001352223">
    <property type="component" value="Unassembled WGS sequence"/>
</dbReference>
<dbReference type="RefSeq" id="WP_324770639.1">
    <property type="nucleotide sequence ID" value="NZ_BAAATS010000037.1"/>
</dbReference>
<comment type="caution">
    <text evidence="3">The sequence shown here is derived from an EMBL/GenBank/DDBJ whole genome shotgun (WGS) entry which is preliminary data.</text>
</comment>
<feature type="domain" description="Lantibiotic dehydratase N-terminal" evidence="1">
    <location>
        <begin position="49"/>
        <end position="667"/>
    </location>
</feature>
<evidence type="ECO:0000259" key="1">
    <source>
        <dbReference type="Pfam" id="PF04738"/>
    </source>
</evidence>
<dbReference type="EMBL" id="JAOZYB010000201">
    <property type="protein sequence ID" value="MEB3962984.1"/>
    <property type="molecule type" value="Genomic_DNA"/>
</dbReference>
<organism evidence="3 4">
    <name type="scientific">Streptomyces kunmingensis</name>
    <dbReference type="NCBI Taxonomy" id="68225"/>
    <lineage>
        <taxon>Bacteria</taxon>
        <taxon>Bacillati</taxon>
        <taxon>Actinomycetota</taxon>
        <taxon>Actinomycetes</taxon>
        <taxon>Kitasatosporales</taxon>
        <taxon>Streptomycetaceae</taxon>
        <taxon>Streptomyces</taxon>
    </lineage>
</organism>
<dbReference type="NCBIfam" id="TIGR03891">
    <property type="entry name" value="thiopep_ocin"/>
    <property type="match status" value="1"/>
</dbReference>
<dbReference type="Pfam" id="PF04738">
    <property type="entry name" value="Lant_dehydr_N"/>
    <property type="match status" value="1"/>
</dbReference>
<name>A0ABU6CE40_9ACTN</name>
<sequence>MDPTFVHSDRFLLRAALLPKESAGRLIRDDDPVAALLDSGEGDEDLGVLLEALRLSSPSLTSAVERLRSGVSMSPADEARVGRSLLRYGLRITGRPTPFGLLAGVAIGEVVEVHRTVNATLGELPRKRALPDSQWLGMRASTWEADPQVLAEARVITNNLCRRQGGRVVIPPTGAADPPRVRSIRRTELVAEAMERARQPVRYTDLVDGLTESYPALSHRQAGLLTQQLVALGVLLTNVQPAAEDPAPWRALARNRALTEDAHELEAAFAAYAETRVGQGTGVLRELHHLTESGTSVQTDVALDARLCLPKPVFDEISKAATALWHLFPTRGPRELALRSYHDEFLERYSIGETVPVARLLDPDTGLGPPAGYSWPAGHRVGSSGEEVDSARSALLHQLLVEAWTSGKHIDLTEAQVAQVGAPTGEPPASADVYARLIAPSVDDLSEGSFLVELSPVIGPYGGASWGRFTDLLGQADTLSDLLGTSHDNSDAPVPVQVFSAAADRSLSNVSRTPRVVPHQLRTGLFSDTEADGTLALSDIVISADTHGFRIHDLASGREIHPVAPHMTNRENLPNITRFLLEAPLTEVVPLRPWDWGAMADAPYLPSVRLGRVILSPARWRLTSSDLADGSLDDWIARWRVPSRIRLVHQDQHLALDLDASAHRDLLRRAVTPDSPAVVQEDLAPHTSWLQGPRGSHEAEIVVPIFRSARMPDRRRAVPLAPPRSAFSAHTPGGDWMSAEVHCSPSAQRHLLVDHLGPWLDALDPDQVDKWFFIRYRDHGTGREHLRIRVHGEGTTLNSHVLPAFRNHIEASRSAGLCGDFSLHPYRPEVERYGGPHCIALAEQVFHRDSRIALSKLHQDTDPILVAPDLVSMINAFHEGDQEATRTWVLSQIPKVETTHKLFVRHRREALSLITDSATQPVTELEREWRESLGVFGAAVREAAREQAWTDPDEVLAALLHMHCNRRLRPSAEREAEAYAVARGAVQAHADRSVAAARAR</sequence>